<dbReference type="EMBL" id="SRPW01002036">
    <property type="protein sequence ID" value="KAG5996540.1"/>
    <property type="molecule type" value="Genomic_DNA"/>
</dbReference>
<accession>A0A9P7N5P4</accession>
<gene>
    <name evidence="2" type="ORF">E4U43_002835</name>
</gene>
<evidence type="ECO:0000313" key="2">
    <source>
        <dbReference type="EMBL" id="KAG5996540.1"/>
    </source>
</evidence>
<feature type="region of interest" description="Disordered" evidence="1">
    <location>
        <begin position="1"/>
        <end position="45"/>
    </location>
</feature>
<proteinExistence type="predicted"/>
<protein>
    <submittedName>
        <fullName evidence="2">Uncharacterized protein</fullName>
    </submittedName>
</protein>
<sequence length="130" mass="14822">MDLGPNRIVETRERDPRSLVGGRGAAPRPRPPATGRHSWTRDPGFPRYAGLSTEQTCCSGRRAQDSAVDVPHEAARTRRRRWYAGVRTDCPSVEKAAQAGSTWRAKQSTSSKYWFEMEAVARLWRFYLWV</sequence>
<comment type="caution">
    <text evidence="2">The sequence shown here is derived from an EMBL/GenBank/DDBJ whole genome shotgun (WGS) entry which is preliminary data.</text>
</comment>
<name>A0A9P7N5P4_9HYPO</name>
<dbReference type="AlphaFoldDB" id="A0A9P7N5P4"/>
<dbReference type="Proteomes" id="UP000748025">
    <property type="component" value="Unassembled WGS sequence"/>
</dbReference>
<reference evidence="2" key="1">
    <citation type="journal article" date="2020" name="bioRxiv">
        <title>Whole genome comparisons of ergot fungi reveals the divergence and evolution of species within the genus Claviceps are the result of varying mechanisms driving genome evolution and host range expansion.</title>
        <authorList>
            <person name="Wyka S.A."/>
            <person name="Mondo S.J."/>
            <person name="Liu M."/>
            <person name="Dettman J."/>
            <person name="Nalam V."/>
            <person name="Broders K.D."/>
        </authorList>
    </citation>
    <scope>NUCLEOTIDE SEQUENCE</scope>
    <source>
        <strain evidence="2">CCC 602</strain>
    </source>
</reference>
<evidence type="ECO:0000256" key="1">
    <source>
        <dbReference type="SAM" id="MobiDB-lite"/>
    </source>
</evidence>
<keyword evidence="3" id="KW-1185">Reference proteome</keyword>
<evidence type="ECO:0000313" key="3">
    <source>
        <dbReference type="Proteomes" id="UP000748025"/>
    </source>
</evidence>
<organism evidence="2 3">
    <name type="scientific">Claviceps pusilla</name>
    <dbReference type="NCBI Taxonomy" id="123648"/>
    <lineage>
        <taxon>Eukaryota</taxon>
        <taxon>Fungi</taxon>
        <taxon>Dikarya</taxon>
        <taxon>Ascomycota</taxon>
        <taxon>Pezizomycotina</taxon>
        <taxon>Sordariomycetes</taxon>
        <taxon>Hypocreomycetidae</taxon>
        <taxon>Hypocreales</taxon>
        <taxon>Clavicipitaceae</taxon>
        <taxon>Claviceps</taxon>
    </lineage>
</organism>